<evidence type="ECO:0000259" key="3">
    <source>
        <dbReference type="PROSITE" id="PS50110"/>
    </source>
</evidence>
<evidence type="ECO:0000313" key="5">
    <source>
        <dbReference type="Proteomes" id="UP000196531"/>
    </source>
</evidence>
<dbReference type="PANTHER" id="PTHR44591:SF3">
    <property type="entry name" value="RESPONSE REGULATORY DOMAIN-CONTAINING PROTEIN"/>
    <property type="match status" value="1"/>
</dbReference>
<organism evidence="4 5">
    <name type="scientific">Halobacteriovorax marinus</name>
    <dbReference type="NCBI Taxonomy" id="97084"/>
    <lineage>
        <taxon>Bacteria</taxon>
        <taxon>Pseudomonadati</taxon>
        <taxon>Bdellovibrionota</taxon>
        <taxon>Bacteriovoracia</taxon>
        <taxon>Bacteriovoracales</taxon>
        <taxon>Halobacteriovoraceae</taxon>
        <taxon>Halobacteriovorax</taxon>
    </lineage>
</organism>
<evidence type="ECO:0000256" key="1">
    <source>
        <dbReference type="ARBA" id="ARBA00022553"/>
    </source>
</evidence>
<reference evidence="5" key="1">
    <citation type="journal article" date="2017" name="Proc. Natl. Acad. Sci. U.S.A.">
        <title>Simulation of Deepwater Horizon oil plume reveals substrate specialization within a complex community of hydrocarbon-degraders.</title>
        <authorList>
            <person name="Hu P."/>
            <person name="Dubinsky E.A."/>
            <person name="Probst A.J."/>
            <person name="Wang J."/>
            <person name="Sieber C.M.K."/>
            <person name="Tom L.M."/>
            <person name="Gardinali P."/>
            <person name="Banfield J.F."/>
            <person name="Atlas R.M."/>
            <person name="Andersen G.L."/>
        </authorList>
    </citation>
    <scope>NUCLEOTIDE SEQUENCE [LARGE SCALE GENOMIC DNA]</scope>
</reference>
<dbReference type="Pfam" id="PF00072">
    <property type="entry name" value="Response_reg"/>
    <property type="match status" value="1"/>
</dbReference>
<proteinExistence type="predicted"/>
<sequence length="231" mass="26161">MMKYKRVLTIDDDNDINKLLDDILTKEGYIVTTSTTFNEFFEKFKHIKPDLCLIDLNLQDIKGAGYNILKTLRKIVGKEIKIIMISRRTAEEDIQEALKLGADDFITKPLDRTTVSAKVNSAFDDMFKDSTYLPYFAAPAATSEAMLDLEMNVISLNEEGILLFSKNLIAKGNTVHLAGDLIKDLSKEKFIRGVVTDVERTNEPLGYQIHVSFNVEDEETLKCVRQMLVGL</sequence>
<evidence type="ECO:0000313" key="4">
    <source>
        <dbReference type="EMBL" id="OUR97043.1"/>
    </source>
</evidence>
<gene>
    <name evidence="4" type="ORF">A9Q84_11975</name>
</gene>
<keyword evidence="1 2" id="KW-0597">Phosphoprotein</keyword>
<dbReference type="PROSITE" id="PS50110">
    <property type="entry name" value="RESPONSE_REGULATORY"/>
    <property type="match status" value="1"/>
</dbReference>
<dbReference type="GO" id="GO:0000160">
    <property type="term" value="P:phosphorelay signal transduction system"/>
    <property type="evidence" value="ECO:0007669"/>
    <property type="project" value="InterPro"/>
</dbReference>
<feature type="modified residue" description="4-aspartylphosphate" evidence="2">
    <location>
        <position position="55"/>
    </location>
</feature>
<protein>
    <recommendedName>
        <fullName evidence="3">Response regulatory domain-containing protein</fullName>
    </recommendedName>
</protein>
<accession>A0A1Y5F835</accession>
<dbReference type="SUPFAM" id="SSF52172">
    <property type="entry name" value="CheY-like"/>
    <property type="match status" value="1"/>
</dbReference>
<dbReference type="InterPro" id="IPR050595">
    <property type="entry name" value="Bact_response_regulator"/>
</dbReference>
<comment type="caution">
    <text evidence="4">The sequence shown here is derived from an EMBL/GenBank/DDBJ whole genome shotgun (WGS) entry which is preliminary data.</text>
</comment>
<dbReference type="CDD" id="cd17574">
    <property type="entry name" value="REC_OmpR"/>
    <property type="match status" value="1"/>
</dbReference>
<dbReference type="PANTHER" id="PTHR44591">
    <property type="entry name" value="STRESS RESPONSE REGULATOR PROTEIN 1"/>
    <property type="match status" value="1"/>
</dbReference>
<dbReference type="InterPro" id="IPR011006">
    <property type="entry name" value="CheY-like_superfamily"/>
</dbReference>
<dbReference type="SMART" id="SM00448">
    <property type="entry name" value="REC"/>
    <property type="match status" value="1"/>
</dbReference>
<feature type="domain" description="Response regulatory" evidence="3">
    <location>
        <begin position="6"/>
        <end position="123"/>
    </location>
</feature>
<dbReference type="Gene3D" id="3.40.50.2300">
    <property type="match status" value="1"/>
</dbReference>
<dbReference type="Proteomes" id="UP000196531">
    <property type="component" value="Unassembled WGS sequence"/>
</dbReference>
<dbReference type="EMBL" id="MAAO01000006">
    <property type="protein sequence ID" value="OUR97043.1"/>
    <property type="molecule type" value="Genomic_DNA"/>
</dbReference>
<dbReference type="InterPro" id="IPR001789">
    <property type="entry name" value="Sig_transdc_resp-reg_receiver"/>
</dbReference>
<dbReference type="AlphaFoldDB" id="A0A1Y5F835"/>
<name>A0A1Y5F835_9BACT</name>
<evidence type="ECO:0000256" key="2">
    <source>
        <dbReference type="PROSITE-ProRule" id="PRU00169"/>
    </source>
</evidence>